<dbReference type="GO" id="GO:0006753">
    <property type="term" value="P:nucleoside phosphate metabolic process"/>
    <property type="evidence" value="ECO:0007669"/>
    <property type="project" value="TreeGrafter"/>
</dbReference>
<feature type="binding site" evidence="9">
    <location>
        <position position="147"/>
    </location>
    <ligand>
        <name>Mg(2+)</name>
        <dbReference type="ChEBI" id="CHEBI:18420"/>
        <label>1</label>
    </ligand>
</feature>
<dbReference type="AlphaFoldDB" id="A0A512BRV9"/>
<dbReference type="SUPFAM" id="SSF55811">
    <property type="entry name" value="Nudix"/>
    <property type="match status" value="1"/>
</dbReference>
<evidence type="ECO:0000256" key="8">
    <source>
        <dbReference type="ARBA" id="ARBA00032272"/>
    </source>
</evidence>
<feature type="binding site" evidence="9">
    <location>
        <position position="79"/>
    </location>
    <ligand>
        <name>Mg(2+)</name>
        <dbReference type="ChEBI" id="CHEBI:18420"/>
        <label>1</label>
    </ligand>
</feature>
<proteinExistence type="inferred from homology"/>
<evidence type="ECO:0000256" key="9">
    <source>
        <dbReference type="PIRSR" id="PIRSR604385-2"/>
    </source>
</evidence>
<feature type="binding site" evidence="9">
    <location>
        <position position="98"/>
    </location>
    <ligand>
        <name>Mg(2+)</name>
        <dbReference type="ChEBI" id="CHEBI:18420"/>
        <label>1</label>
    </ligand>
</feature>
<keyword evidence="13" id="KW-1185">Reference proteome</keyword>
<evidence type="ECO:0000256" key="6">
    <source>
        <dbReference type="ARBA" id="ARBA00022801"/>
    </source>
</evidence>
<evidence type="ECO:0000313" key="13">
    <source>
        <dbReference type="Proteomes" id="UP000321085"/>
    </source>
</evidence>
<dbReference type="PANTHER" id="PTHR11839">
    <property type="entry name" value="UDP/ADP-SUGAR PYROPHOSPHATASE"/>
    <property type="match status" value="1"/>
</dbReference>
<dbReference type="Pfam" id="PF00293">
    <property type="entry name" value="NUDIX"/>
    <property type="match status" value="1"/>
</dbReference>
<dbReference type="Proteomes" id="UP000321085">
    <property type="component" value="Unassembled WGS sequence"/>
</dbReference>
<evidence type="ECO:0000256" key="7">
    <source>
        <dbReference type="ARBA" id="ARBA00032162"/>
    </source>
</evidence>
<gene>
    <name evidence="12" type="ORF">MAE02_24250</name>
</gene>
<accession>A0A512BRV9</accession>
<comment type="caution">
    <text evidence="12">The sequence shown here is derived from an EMBL/GenBank/DDBJ whole genome shotgun (WGS) entry which is preliminary data.</text>
</comment>
<evidence type="ECO:0000259" key="11">
    <source>
        <dbReference type="PROSITE" id="PS51462"/>
    </source>
</evidence>
<dbReference type="GO" id="GO:0005829">
    <property type="term" value="C:cytosol"/>
    <property type="evidence" value="ECO:0007669"/>
    <property type="project" value="TreeGrafter"/>
</dbReference>
<sequence length="191" mass="20952">MTGHRIVKAETLFEGRHDLLKLSIQAPDGQMIGREVVVAPDAAAVLAYDPERRQVILVRQFRAPVLQAGGEPNLMEAIAGLLDEDDPETCARREAMEEAGLRLTTLEPVGVIWTSPGYSTERISLFLAPYTAADRVAEGGGLAEESEDIEVLEVGFNDLVDLLERGDITDLKTVMLVQALRIQRPDLFGRT</sequence>
<name>A0A512BRV9_9HYPH</name>
<dbReference type="InterPro" id="IPR000086">
    <property type="entry name" value="NUDIX_hydrolase_dom"/>
</dbReference>
<dbReference type="RefSeq" id="WP_114186940.1">
    <property type="nucleotide sequence ID" value="NZ_BJYU01000028.1"/>
</dbReference>
<organism evidence="12 13">
    <name type="scientific">Microvirga aerophila</name>
    <dbReference type="NCBI Taxonomy" id="670291"/>
    <lineage>
        <taxon>Bacteria</taxon>
        <taxon>Pseudomonadati</taxon>
        <taxon>Pseudomonadota</taxon>
        <taxon>Alphaproteobacteria</taxon>
        <taxon>Hyphomicrobiales</taxon>
        <taxon>Methylobacteriaceae</taxon>
        <taxon>Microvirga</taxon>
    </lineage>
</organism>
<feature type="short sequence motif" description="Nudix box" evidence="10">
    <location>
        <begin position="80"/>
        <end position="101"/>
    </location>
</feature>
<dbReference type="PANTHER" id="PTHR11839:SF18">
    <property type="entry name" value="NUDIX HYDROLASE DOMAIN-CONTAINING PROTEIN"/>
    <property type="match status" value="1"/>
</dbReference>
<comment type="similarity">
    <text evidence="3">Belongs to the Nudix hydrolase family. NudK subfamily.</text>
</comment>
<evidence type="ECO:0000256" key="4">
    <source>
        <dbReference type="ARBA" id="ARBA00011738"/>
    </source>
</evidence>
<dbReference type="Gene3D" id="3.90.79.10">
    <property type="entry name" value="Nucleoside Triphosphate Pyrophosphohydrolase"/>
    <property type="match status" value="1"/>
</dbReference>
<keyword evidence="9" id="KW-0479">Metal-binding</keyword>
<dbReference type="CDD" id="cd24157">
    <property type="entry name" value="NUDIX_GDPMK"/>
    <property type="match status" value="1"/>
</dbReference>
<dbReference type="NCBIfam" id="TIGR00052">
    <property type="entry name" value="nudix-type nucleoside diphosphatase, YffH/AdpP family"/>
    <property type="match status" value="1"/>
</dbReference>
<feature type="binding site" evidence="9">
    <location>
        <position position="94"/>
    </location>
    <ligand>
        <name>Mg(2+)</name>
        <dbReference type="ChEBI" id="CHEBI:18420"/>
        <label>1</label>
    </ligand>
</feature>
<comment type="catalytic activity">
    <reaction evidence="1">
        <text>GDP-alpha-D-mannose + H2O = alpha-D-mannose 1-phosphate + GMP + 2 H(+)</text>
        <dbReference type="Rhea" id="RHEA:27978"/>
        <dbReference type="ChEBI" id="CHEBI:15377"/>
        <dbReference type="ChEBI" id="CHEBI:15378"/>
        <dbReference type="ChEBI" id="CHEBI:57527"/>
        <dbReference type="ChEBI" id="CHEBI:58115"/>
        <dbReference type="ChEBI" id="CHEBI:58409"/>
    </reaction>
</comment>
<comment type="cofactor">
    <cofactor evidence="2 9">
        <name>Mg(2+)</name>
        <dbReference type="ChEBI" id="CHEBI:18420"/>
    </cofactor>
</comment>
<evidence type="ECO:0000256" key="10">
    <source>
        <dbReference type="PIRSR" id="PIRSR604385-3"/>
    </source>
</evidence>
<reference evidence="12 13" key="1">
    <citation type="submission" date="2019-07" db="EMBL/GenBank/DDBJ databases">
        <title>Whole genome shotgun sequence of Microvirga aerophila NBRC 106136.</title>
        <authorList>
            <person name="Hosoyama A."/>
            <person name="Uohara A."/>
            <person name="Ohji S."/>
            <person name="Ichikawa N."/>
        </authorList>
    </citation>
    <scope>NUCLEOTIDE SEQUENCE [LARGE SCALE GENOMIC DNA]</scope>
    <source>
        <strain evidence="12 13">NBRC 106136</strain>
    </source>
</reference>
<dbReference type="GO" id="GO:0046872">
    <property type="term" value="F:metal ion binding"/>
    <property type="evidence" value="ECO:0007669"/>
    <property type="project" value="UniProtKB-KW"/>
</dbReference>
<evidence type="ECO:0000256" key="2">
    <source>
        <dbReference type="ARBA" id="ARBA00001946"/>
    </source>
</evidence>
<evidence type="ECO:0000256" key="5">
    <source>
        <dbReference type="ARBA" id="ARBA00016377"/>
    </source>
</evidence>
<dbReference type="OrthoDB" id="5292471at2"/>
<keyword evidence="6 12" id="KW-0378">Hydrolase</keyword>
<protein>
    <recommendedName>
        <fullName evidence="5">GDP-mannose pyrophosphatase</fullName>
    </recommendedName>
    <alternativeName>
        <fullName evidence="7">GDP-mannose hydrolase</fullName>
    </alternativeName>
    <alternativeName>
        <fullName evidence="8">GDPMK</fullName>
    </alternativeName>
</protein>
<evidence type="ECO:0000256" key="1">
    <source>
        <dbReference type="ARBA" id="ARBA00000847"/>
    </source>
</evidence>
<feature type="domain" description="Nudix hydrolase" evidence="11">
    <location>
        <begin position="38"/>
        <end position="176"/>
    </location>
</feature>
<comment type="subunit">
    <text evidence="4">Homodimer.</text>
</comment>
<dbReference type="EMBL" id="BJYU01000028">
    <property type="protein sequence ID" value="GEO14729.1"/>
    <property type="molecule type" value="Genomic_DNA"/>
</dbReference>
<dbReference type="InterPro" id="IPR004385">
    <property type="entry name" value="NDP_pyrophosphatase"/>
</dbReference>
<dbReference type="InterPro" id="IPR015797">
    <property type="entry name" value="NUDIX_hydrolase-like_dom_sf"/>
</dbReference>
<evidence type="ECO:0000313" key="12">
    <source>
        <dbReference type="EMBL" id="GEO14729.1"/>
    </source>
</evidence>
<evidence type="ECO:0000256" key="3">
    <source>
        <dbReference type="ARBA" id="ARBA00007275"/>
    </source>
</evidence>
<dbReference type="GO" id="GO:0016818">
    <property type="term" value="F:hydrolase activity, acting on acid anhydrides, in phosphorus-containing anhydrides"/>
    <property type="evidence" value="ECO:0007669"/>
    <property type="project" value="InterPro"/>
</dbReference>
<dbReference type="PROSITE" id="PS51462">
    <property type="entry name" value="NUDIX"/>
    <property type="match status" value="1"/>
</dbReference>
<dbReference type="GO" id="GO:0019693">
    <property type="term" value="P:ribose phosphate metabolic process"/>
    <property type="evidence" value="ECO:0007669"/>
    <property type="project" value="TreeGrafter"/>
</dbReference>
<keyword evidence="9" id="KW-0460">Magnesium</keyword>